<evidence type="ECO:0000256" key="6">
    <source>
        <dbReference type="ARBA" id="ARBA00023136"/>
    </source>
</evidence>
<evidence type="ECO:0000256" key="1">
    <source>
        <dbReference type="ARBA" id="ARBA00004141"/>
    </source>
</evidence>
<evidence type="ECO:0000313" key="10">
    <source>
        <dbReference type="Proteomes" id="UP000186323"/>
    </source>
</evidence>
<keyword evidence="6 7" id="KW-0472">Membrane</keyword>
<evidence type="ECO:0000313" key="9">
    <source>
        <dbReference type="EMBL" id="SFV73029.1"/>
    </source>
</evidence>
<evidence type="ECO:0000256" key="5">
    <source>
        <dbReference type="ARBA" id="ARBA00022989"/>
    </source>
</evidence>
<name>A0A1K1LEA5_9BACT</name>
<dbReference type="InterPro" id="IPR020846">
    <property type="entry name" value="MFS_dom"/>
</dbReference>
<evidence type="ECO:0000256" key="4">
    <source>
        <dbReference type="ARBA" id="ARBA00022692"/>
    </source>
</evidence>
<dbReference type="SUPFAM" id="SSF103473">
    <property type="entry name" value="MFS general substrate transporter"/>
    <property type="match status" value="1"/>
</dbReference>
<sequence length="410" mass="44517">MITDGYILGIVGIALSYAQGPLGLNSYWMGLIGAGAMLGILFGSLLMGPIADRIGRRKPFLILMALSVGLSLWQFFITDPVWLAVVRFLLGMTVGADYTSGIPLLSEWTPAKRRAHILSWHLVMWTLGFVMSYIVGSFVGSLGAESMGDDGWRWIIISSAVPGLAAFLYRFGTPESPSWLARQGRETEALELIHTWLGKGYCLPDLQEEQKASGSWCRLFSPELRYNTLVSGVFFAAQVVPFFAIGIFLTIVLEQLNVSNPHVSGILYNVFTMAGVLIGTWIIDKITRRFYLLSTFYGAAAILTVMILWQTMPGTLAMILLAALALVLAMSIVLEFAYPPELFPTELRASGVGLTVAVSRIGAGGGTFLLPVISDAWGIYASLWMCVGALLVGGIVCHLWAPETSGRGSK</sequence>
<organism evidence="9 10">
    <name type="scientific">Desulfovibrio piger</name>
    <dbReference type="NCBI Taxonomy" id="901"/>
    <lineage>
        <taxon>Bacteria</taxon>
        <taxon>Pseudomonadati</taxon>
        <taxon>Thermodesulfobacteriota</taxon>
        <taxon>Desulfovibrionia</taxon>
        <taxon>Desulfovibrionales</taxon>
        <taxon>Desulfovibrionaceae</taxon>
        <taxon>Desulfovibrio</taxon>
    </lineage>
</organism>
<evidence type="ECO:0000256" key="3">
    <source>
        <dbReference type="ARBA" id="ARBA00022448"/>
    </source>
</evidence>
<dbReference type="GO" id="GO:0022857">
    <property type="term" value="F:transmembrane transporter activity"/>
    <property type="evidence" value="ECO:0007669"/>
    <property type="project" value="InterPro"/>
</dbReference>
<evidence type="ECO:0000256" key="2">
    <source>
        <dbReference type="ARBA" id="ARBA00010992"/>
    </source>
</evidence>
<feature type="transmembrane region" description="Helical" evidence="7">
    <location>
        <begin position="290"/>
        <end position="309"/>
    </location>
</feature>
<dbReference type="InterPro" id="IPR036259">
    <property type="entry name" value="MFS_trans_sf"/>
</dbReference>
<dbReference type="GO" id="GO:0016020">
    <property type="term" value="C:membrane"/>
    <property type="evidence" value="ECO:0007669"/>
    <property type="project" value="UniProtKB-SubCell"/>
</dbReference>
<evidence type="ECO:0000256" key="7">
    <source>
        <dbReference type="SAM" id="Phobius"/>
    </source>
</evidence>
<dbReference type="PANTHER" id="PTHR23511">
    <property type="entry name" value="SYNAPTIC VESICLE GLYCOPROTEIN 2"/>
    <property type="match status" value="1"/>
</dbReference>
<dbReference type="CDD" id="cd17316">
    <property type="entry name" value="MFS_SV2_like"/>
    <property type="match status" value="1"/>
</dbReference>
<keyword evidence="4 7" id="KW-0812">Transmembrane</keyword>
<keyword evidence="9" id="KW-0762">Sugar transport</keyword>
<feature type="transmembrane region" description="Helical" evidence="7">
    <location>
        <begin position="379"/>
        <end position="401"/>
    </location>
</feature>
<dbReference type="EMBL" id="LT630450">
    <property type="protein sequence ID" value="SFV73029.1"/>
    <property type="molecule type" value="Genomic_DNA"/>
</dbReference>
<dbReference type="PANTHER" id="PTHR23511:SF34">
    <property type="entry name" value="SYNAPTIC VESICLE GLYCOPROTEIN 2"/>
    <property type="match status" value="1"/>
</dbReference>
<dbReference type="PROSITE" id="PS00217">
    <property type="entry name" value="SUGAR_TRANSPORT_2"/>
    <property type="match status" value="1"/>
</dbReference>
<feature type="transmembrane region" description="Helical" evidence="7">
    <location>
        <begin position="350"/>
        <end position="373"/>
    </location>
</feature>
<feature type="transmembrane region" description="Helical" evidence="7">
    <location>
        <begin position="82"/>
        <end position="105"/>
    </location>
</feature>
<feature type="transmembrane region" description="Helical" evidence="7">
    <location>
        <begin position="60"/>
        <end position="76"/>
    </location>
</feature>
<feature type="transmembrane region" description="Helical" evidence="7">
    <location>
        <begin position="151"/>
        <end position="172"/>
    </location>
</feature>
<evidence type="ECO:0000259" key="8">
    <source>
        <dbReference type="PROSITE" id="PS50850"/>
    </source>
</evidence>
<accession>A0A1K1LEA5</accession>
<reference evidence="10" key="1">
    <citation type="submission" date="2016-10" db="EMBL/GenBank/DDBJ databases">
        <authorList>
            <person name="Wegmann U."/>
        </authorList>
    </citation>
    <scope>NUCLEOTIDE SEQUENCE [LARGE SCALE GENOMIC DNA]</scope>
</reference>
<dbReference type="AlphaFoldDB" id="A0A1K1LEA5"/>
<dbReference type="KEGG" id="dpg:DESPIGER_1177"/>
<feature type="transmembrane region" description="Helical" evidence="7">
    <location>
        <begin position="265"/>
        <end position="283"/>
    </location>
</feature>
<dbReference type="Proteomes" id="UP000186323">
    <property type="component" value="Chromosome I"/>
</dbReference>
<comment type="similarity">
    <text evidence="2">Belongs to the major facilitator superfamily. Sugar transporter (TC 2.A.1.1) family.</text>
</comment>
<feature type="transmembrane region" description="Helical" evidence="7">
    <location>
        <begin position="315"/>
        <end position="338"/>
    </location>
</feature>
<feature type="transmembrane region" description="Helical" evidence="7">
    <location>
        <begin position="228"/>
        <end position="253"/>
    </location>
</feature>
<comment type="subcellular location">
    <subcellularLocation>
        <location evidence="1">Membrane</location>
        <topology evidence="1">Multi-pass membrane protein</topology>
    </subcellularLocation>
</comment>
<feature type="transmembrane region" description="Helical" evidence="7">
    <location>
        <begin position="27"/>
        <end position="48"/>
    </location>
</feature>
<proteinExistence type="inferred from homology"/>
<dbReference type="InterPro" id="IPR005829">
    <property type="entry name" value="Sugar_transporter_CS"/>
</dbReference>
<dbReference type="Pfam" id="PF00083">
    <property type="entry name" value="Sugar_tr"/>
    <property type="match status" value="1"/>
</dbReference>
<keyword evidence="3" id="KW-0813">Transport</keyword>
<dbReference type="Gene3D" id="1.20.1250.20">
    <property type="entry name" value="MFS general substrate transporter like domains"/>
    <property type="match status" value="1"/>
</dbReference>
<feature type="transmembrane region" description="Helical" evidence="7">
    <location>
        <begin position="117"/>
        <end position="139"/>
    </location>
</feature>
<gene>
    <name evidence="9" type="ORF">DESPIGER_1177</name>
</gene>
<keyword evidence="10" id="KW-1185">Reference proteome</keyword>
<dbReference type="PROSITE" id="PS50850">
    <property type="entry name" value="MFS"/>
    <property type="match status" value="1"/>
</dbReference>
<keyword evidence="5 7" id="KW-1133">Transmembrane helix</keyword>
<feature type="domain" description="Major facilitator superfamily (MFS) profile" evidence="8">
    <location>
        <begin position="1"/>
        <end position="405"/>
    </location>
</feature>
<dbReference type="InterPro" id="IPR005828">
    <property type="entry name" value="MFS_sugar_transport-like"/>
</dbReference>
<protein>
    <submittedName>
        <fullName evidence="9">Putative MFS Superfamily sugar transporter</fullName>
    </submittedName>
</protein>